<dbReference type="Proteomes" id="UP001153269">
    <property type="component" value="Unassembled WGS sequence"/>
</dbReference>
<organism evidence="2 3">
    <name type="scientific">Pleuronectes platessa</name>
    <name type="common">European plaice</name>
    <dbReference type="NCBI Taxonomy" id="8262"/>
    <lineage>
        <taxon>Eukaryota</taxon>
        <taxon>Metazoa</taxon>
        <taxon>Chordata</taxon>
        <taxon>Craniata</taxon>
        <taxon>Vertebrata</taxon>
        <taxon>Euteleostomi</taxon>
        <taxon>Actinopterygii</taxon>
        <taxon>Neopterygii</taxon>
        <taxon>Teleostei</taxon>
        <taxon>Neoteleostei</taxon>
        <taxon>Acanthomorphata</taxon>
        <taxon>Carangaria</taxon>
        <taxon>Pleuronectiformes</taxon>
        <taxon>Pleuronectoidei</taxon>
        <taxon>Pleuronectidae</taxon>
        <taxon>Pleuronectes</taxon>
    </lineage>
</organism>
<feature type="region of interest" description="Disordered" evidence="1">
    <location>
        <begin position="1"/>
        <end position="30"/>
    </location>
</feature>
<evidence type="ECO:0000313" key="3">
    <source>
        <dbReference type="Proteomes" id="UP001153269"/>
    </source>
</evidence>
<feature type="compositionally biased region" description="Polar residues" evidence="1">
    <location>
        <begin position="73"/>
        <end position="82"/>
    </location>
</feature>
<accession>A0A9N7UB71</accession>
<reference evidence="2" key="1">
    <citation type="submission" date="2020-03" db="EMBL/GenBank/DDBJ databases">
        <authorList>
            <person name="Weist P."/>
        </authorList>
    </citation>
    <scope>NUCLEOTIDE SEQUENCE</scope>
</reference>
<proteinExistence type="predicted"/>
<evidence type="ECO:0000313" key="2">
    <source>
        <dbReference type="EMBL" id="CAB1427151.1"/>
    </source>
</evidence>
<sequence>MSAAATRVKAGHLQLSGDHGGDLQDPPPSLLPLWAKEQELLTTQQQFVVRCVCLTEGEWKRRREIVGVGGGETQSLSQSAERSVSWLRGKGLGRSANASPPRTKQVHPTHG</sequence>
<evidence type="ECO:0000256" key="1">
    <source>
        <dbReference type="SAM" id="MobiDB-lite"/>
    </source>
</evidence>
<comment type="caution">
    <text evidence="2">The sequence shown here is derived from an EMBL/GenBank/DDBJ whole genome shotgun (WGS) entry which is preliminary data.</text>
</comment>
<keyword evidence="3" id="KW-1185">Reference proteome</keyword>
<dbReference type="AlphaFoldDB" id="A0A9N7UB71"/>
<name>A0A9N7UB71_PLEPL</name>
<protein>
    <submittedName>
        <fullName evidence="2">Uncharacterized protein</fullName>
    </submittedName>
</protein>
<feature type="region of interest" description="Disordered" evidence="1">
    <location>
        <begin position="67"/>
        <end position="111"/>
    </location>
</feature>
<gene>
    <name evidence="2" type="ORF">PLEPLA_LOCUS15089</name>
</gene>
<dbReference type="EMBL" id="CADEAL010000946">
    <property type="protein sequence ID" value="CAB1427151.1"/>
    <property type="molecule type" value="Genomic_DNA"/>
</dbReference>